<evidence type="ECO:0000313" key="14">
    <source>
        <dbReference type="EMBL" id="MVX56675.1"/>
    </source>
</evidence>
<dbReference type="Gene3D" id="1.10.1670.10">
    <property type="entry name" value="Helix-hairpin-Helix base-excision DNA repair enzymes (C-terminal)"/>
    <property type="match status" value="1"/>
</dbReference>
<comment type="caution">
    <text evidence="14">The sequence shown here is derived from an EMBL/GenBank/DDBJ whole genome shotgun (WGS) entry which is preliminary data.</text>
</comment>
<comment type="function">
    <text evidence="12">DNA repair enzyme that has both DNA N-glycosylase activity and AP-lyase activity. The DNA N-glycosylase activity releases various damaged pyrimidines from DNA by cleaving the N-glycosidic bond, leaving an AP (apurinic/apyrimidinic) site. The AP-lyase activity cleaves the phosphodiester bond 3' to the AP site by a beta-elimination, leaving a 3'-terminal unsaturated sugar and a product with a terminal 5'-phosphate.</text>
</comment>
<keyword evidence="14" id="KW-0540">Nuclease</keyword>
<dbReference type="PROSITE" id="PS01155">
    <property type="entry name" value="ENDONUCLEASE_III_2"/>
    <property type="match status" value="1"/>
</dbReference>
<dbReference type="InterPro" id="IPR000445">
    <property type="entry name" value="HhH_motif"/>
</dbReference>
<sequence length="225" mass="25722">MNPQKRLEILQRLQADNPNPKSELEYSSPFELLIAVVLSAQATDKSVNEATRVLFPLANTPEKILELGADNFLEIVRHIGLFRSKTKNVMQLCQELIDKYDSRVPEDFEALVALPGVGRKTASVVMNVAFNHPLIAVDTHVFRVANRTGYAKGKTPEEIQKKMERYTPLPYRVDAHHWFILLGRYICKARSPECWKCCINDLCEYKEKVLVKPEKKKVKKMIPGT</sequence>
<dbReference type="AlphaFoldDB" id="A0A6L6YG17"/>
<dbReference type="NCBIfam" id="TIGR01083">
    <property type="entry name" value="nth"/>
    <property type="match status" value="1"/>
</dbReference>
<accession>A0A6L6YG17</accession>
<organism evidence="14 15">
    <name type="scientific">Parasutterella muris</name>
    <dbReference type="NCBI Taxonomy" id="2565572"/>
    <lineage>
        <taxon>Bacteria</taxon>
        <taxon>Pseudomonadati</taxon>
        <taxon>Pseudomonadota</taxon>
        <taxon>Betaproteobacteria</taxon>
        <taxon>Burkholderiales</taxon>
        <taxon>Sutterellaceae</taxon>
        <taxon>Parasutterella</taxon>
    </lineage>
</organism>
<dbReference type="GO" id="GO:0019104">
    <property type="term" value="F:DNA N-glycosylase activity"/>
    <property type="evidence" value="ECO:0007669"/>
    <property type="project" value="UniProtKB-UniRule"/>
</dbReference>
<evidence type="ECO:0000256" key="2">
    <source>
        <dbReference type="ARBA" id="ARBA00022485"/>
    </source>
</evidence>
<comment type="similarity">
    <text evidence="1 12">Belongs to the Nth/MutY family.</text>
</comment>
<dbReference type="SUPFAM" id="SSF48150">
    <property type="entry name" value="DNA-glycosylase"/>
    <property type="match status" value="1"/>
</dbReference>
<evidence type="ECO:0000256" key="8">
    <source>
        <dbReference type="ARBA" id="ARBA00023125"/>
    </source>
</evidence>
<evidence type="ECO:0000256" key="4">
    <source>
        <dbReference type="ARBA" id="ARBA00022763"/>
    </source>
</evidence>
<keyword evidence="15" id="KW-1185">Reference proteome</keyword>
<dbReference type="GO" id="GO:0051539">
    <property type="term" value="F:4 iron, 4 sulfur cluster binding"/>
    <property type="evidence" value="ECO:0007669"/>
    <property type="project" value="UniProtKB-UniRule"/>
</dbReference>
<reference evidence="14 15" key="1">
    <citation type="submission" date="2019-12" db="EMBL/GenBank/DDBJ databases">
        <title>Microbes associate with the intestines of laboratory mice.</title>
        <authorList>
            <person name="Navarre W."/>
            <person name="Wong E."/>
        </authorList>
    </citation>
    <scope>NUCLEOTIDE SEQUENCE [LARGE SCALE GENOMIC DNA]</scope>
    <source>
        <strain evidence="14 15">NM82_D38</strain>
    </source>
</reference>
<dbReference type="InterPro" id="IPR003651">
    <property type="entry name" value="Endonuclease3_FeS-loop_motif"/>
</dbReference>
<evidence type="ECO:0000256" key="7">
    <source>
        <dbReference type="ARBA" id="ARBA00023014"/>
    </source>
</evidence>
<evidence type="ECO:0000256" key="5">
    <source>
        <dbReference type="ARBA" id="ARBA00022801"/>
    </source>
</evidence>
<dbReference type="EMBL" id="WSRP01000014">
    <property type="protein sequence ID" value="MVX56675.1"/>
    <property type="molecule type" value="Genomic_DNA"/>
</dbReference>
<keyword evidence="14" id="KW-0255">Endonuclease</keyword>
<keyword evidence="10 12" id="KW-0456">Lyase</keyword>
<dbReference type="SMART" id="SM00525">
    <property type="entry name" value="FES"/>
    <property type="match status" value="1"/>
</dbReference>
<dbReference type="GO" id="GO:0003677">
    <property type="term" value="F:DNA binding"/>
    <property type="evidence" value="ECO:0007669"/>
    <property type="project" value="UniProtKB-UniRule"/>
</dbReference>
<keyword evidence="11 12" id="KW-0326">Glycosidase</keyword>
<evidence type="ECO:0000256" key="9">
    <source>
        <dbReference type="ARBA" id="ARBA00023204"/>
    </source>
</evidence>
<dbReference type="SMART" id="SM00478">
    <property type="entry name" value="ENDO3c"/>
    <property type="match status" value="1"/>
</dbReference>
<dbReference type="FunFam" id="1.10.340.30:FF:000001">
    <property type="entry name" value="Endonuclease III"/>
    <property type="match status" value="1"/>
</dbReference>
<evidence type="ECO:0000256" key="3">
    <source>
        <dbReference type="ARBA" id="ARBA00022723"/>
    </source>
</evidence>
<dbReference type="Pfam" id="PF00730">
    <property type="entry name" value="HhH-GPD"/>
    <property type="match status" value="1"/>
</dbReference>
<evidence type="ECO:0000256" key="12">
    <source>
        <dbReference type="HAMAP-Rule" id="MF_00942"/>
    </source>
</evidence>
<keyword evidence="5 12" id="KW-0378">Hydrolase</keyword>
<dbReference type="HAMAP" id="MF_00942">
    <property type="entry name" value="Nth"/>
    <property type="match status" value="1"/>
</dbReference>
<evidence type="ECO:0000256" key="1">
    <source>
        <dbReference type="ARBA" id="ARBA00008343"/>
    </source>
</evidence>
<dbReference type="Proteomes" id="UP000472580">
    <property type="component" value="Unassembled WGS sequence"/>
</dbReference>
<keyword evidence="6 12" id="KW-0408">Iron</keyword>
<comment type="catalytic activity">
    <reaction evidence="12">
        <text>2'-deoxyribonucleotide-(2'-deoxyribose 5'-phosphate)-2'-deoxyribonucleotide-DNA = a 3'-end 2'-deoxyribonucleotide-(2,3-dehydro-2,3-deoxyribose 5'-phosphate)-DNA + a 5'-end 5'-phospho-2'-deoxyribonucleoside-DNA + H(+)</text>
        <dbReference type="Rhea" id="RHEA:66592"/>
        <dbReference type="Rhea" id="RHEA-COMP:13180"/>
        <dbReference type="Rhea" id="RHEA-COMP:16897"/>
        <dbReference type="Rhea" id="RHEA-COMP:17067"/>
        <dbReference type="ChEBI" id="CHEBI:15378"/>
        <dbReference type="ChEBI" id="CHEBI:136412"/>
        <dbReference type="ChEBI" id="CHEBI:157695"/>
        <dbReference type="ChEBI" id="CHEBI:167181"/>
        <dbReference type="EC" id="4.2.99.18"/>
    </reaction>
</comment>
<keyword evidence="9 12" id="KW-0234">DNA repair</keyword>
<dbReference type="PIRSF" id="PIRSF001435">
    <property type="entry name" value="Nth"/>
    <property type="match status" value="1"/>
</dbReference>
<dbReference type="InterPro" id="IPR023170">
    <property type="entry name" value="HhH_base_excis_C"/>
</dbReference>
<keyword evidence="3 12" id="KW-0479">Metal-binding</keyword>
<feature type="binding site" evidence="12">
    <location>
        <position position="187"/>
    </location>
    <ligand>
        <name>[4Fe-4S] cluster</name>
        <dbReference type="ChEBI" id="CHEBI:49883"/>
    </ligand>
</feature>
<keyword evidence="7 12" id="KW-0411">Iron-sulfur</keyword>
<feature type="binding site" evidence="12">
    <location>
        <position position="197"/>
    </location>
    <ligand>
        <name>[4Fe-4S] cluster</name>
        <dbReference type="ChEBI" id="CHEBI:49883"/>
    </ligand>
</feature>
<comment type="cofactor">
    <cofactor evidence="12">
        <name>[4Fe-4S] cluster</name>
        <dbReference type="ChEBI" id="CHEBI:49883"/>
    </cofactor>
    <text evidence="12">Binds 1 [4Fe-4S] cluster.</text>
</comment>
<evidence type="ECO:0000259" key="13">
    <source>
        <dbReference type="SMART" id="SM00478"/>
    </source>
</evidence>
<evidence type="ECO:0000256" key="10">
    <source>
        <dbReference type="ARBA" id="ARBA00023239"/>
    </source>
</evidence>
<feature type="binding site" evidence="12">
    <location>
        <position position="194"/>
    </location>
    <ligand>
        <name>[4Fe-4S] cluster</name>
        <dbReference type="ChEBI" id="CHEBI:49883"/>
    </ligand>
</feature>
<dbReference type="Pfam" id="PF00633">
    <property type="entry name" value="HHH"/>
    <property type="match status" value="1"/>
</dbReference>
<dbReference type="InterPro" id="IPR005759">
    <property type="entry name" value="Nth"/>
</dbReference>
<dbReference type="PANTHER" id="PTHR10359">
    <property type="entry name" value="A/G-SPECIFIC ADENINE GLYCOSYLASE/ENDONUCLEASE III"/>
    <property type="match status" value="1"/>
</dbReference>
<dbReference type="Gene3D" id="1.10.340.30">
    <property type="entry name" value="Hypothetical protein, domain 2"/>
    <property type="match status" value="1"/>
</dbReference>
<name>A0A6L6YG17_9BURK</name>
<keyword evidence="8 12" id="KW-0238">DNA-binding</keyword>
<dbReference type="FunFam" id="1.10.1670.10:FF:000001">
    <property type="entry name" value="Endonuclease III"/>
    <property type="match status" value="1"/>
</dbReference>
<evidence type="ECO:0000256" key="11">
    <source>
        <dbReference type="ARBA" id="ARBA00023295"/>
    </source>
</evidence>
<evidence type="ECO:0000313" key="15">
    <source>
        <dbReference type="Proteomes" id="UP000472580"/>
    </source>
</evidence>
<dbReference type="GO" id="GO:0140078">
    <property type="term" value="F:class I DNA-(apurinic or apyrimidinic site) endonuclease activity"/>
    <property type="evidence" value="ECO:0007669"/>
    <property type="project" value="UniProtKB-EC"/>
</dbReference>
<feature type="domain" description="HhH-GPD" evidence="13">
    <location>
        <begin position="38"/>
        <end position="185"/>
    </location>
</feature>
<dbReference type="CDD" id="cd00056">
    <property type="entry name" value="ENDO3c"/>
    <property type="match status" value="1"/>
</dbReference>
<dbReference type="GO" id="GO:0046872">
    <property type="term" value="F:metal ion binding"/>
    <property type="evidence" value="ECO:0007669"/>
    <property type="project" value="UniProtKB-KW"/>
</dbReference>
<dbReference type="RefSeq" id="WP_160335108.1">
    <property type="nucleotide sequence ID" value="NZ_CALPCR010000018.1"/>
</dbReference>
<dbReference type="OrthoDB" id="9800977at2"/>
<gene>
    <name evidence="12 14" type="primary">nth</name>
    <name evidence="14" type="ORF">E5987_05565</name>
</gene>
<dbReference type="GO" id="GO:0006285">
    <property type="term" value="P:base-excision repair, AP site formation"/>
    <property type="evidence" value="ECO:0007669"/>
    <property type="project" value="TreeGrafter"/>
</dbReference>
<feature type="binding site" evidence="12">
    <location>
        <position position="203"/>
    </location>
    <ligand>
        <name>[4Fe-4S] cluster</name>
        <dbReference type="ChEBI" id="CHEBI:49883"/>
    </ligand>
</feature>
<proteinExistence type="inferred from homology"/>
<protein>
    <recommendedName>
        <fullName evidence="12">Endonuclease III</fullName>
        <ecNumber evidence="12">4.2.99.18</ecNumber>
    </recommendedName>
    <alternativeName>
        <fullName evidence="12">DNA-(apurinic or apyrimidinic site) lyase</fullName>
    </alternativeName>
</protein>
<dbReference type="InterPro" id="IPR004036">
    <property type="entry name" value="Endonuclease-III-like_CS2"/>
</dbReference>
<dbReference type="PANTHER" id="PTHR10359:SF18">
    <property type="entry name" value="ENDONUCLEASE III"/>
    <property type="match status" value="1"/>
</dbReference>
<evidence type="ECO:0000256" key="6">
    <source>
        <dbReference type="ARBA" id="ARBA00023004"/>
    </source>
</evidence>
<dbReference type="EC" id="4.2.99.18" evidence="12"/>
<keyword evidence="2 12" id="KW-0004">4Fe-4S</keyword>
<dbReference type="InterPro" id="IPR003265">
    <property type="entry name" value="HhH-GPD_domain"/>
</dbReference>
<keyword evidence="4 12" id="KW-0227">DNA damage</keyword>
<dbReference type="InterPro" id="IPR011257">
    <property type="entry name" value="DNA_glycosylase"/>
</dbReference>